<dbReference type="EMBL" id="CM029037">
    <property type="protein sequence ID" value="KAG2657073.1"/>
    <property type="molecule type" value="Genomic_DNA"/>
</dbReference>
<protein>
    <submittedName>
        <fullName evidence="1">Uncharacterized protein</fullName>
    </submittedName>
</protein>
<dbReference type="AlphaFoldDB" id="A0A8T0XIL0"/>
<evidence type="ECO:0000313" key="1">
    <source>
        <dbReference type="EMBL" id="KAG2657073.1"/>
    </source>
</evidence>
<accession>A0A8T0XIL0</accession>
<proteinExistence type="predicted"/>
<evidence type="ECO:0000313" key="2">
    <source>
        <dbReference type="Proteomes" id="UP000823388"/>
    </source>
</evidence>
<name>A0A8T0XIL0_PANVG</name>
<reference evidence="1" key="1">
    <citation type="submission" date="2020-05" db="EMBL/GenBank/DDBJ databases">
        <title>WGS assembly of Panicum virgatum.</title>
        <authorList>
            <person name="Lovell J.T."/>
            <person name="Jenkins J."/>
            <person name="Shu S."/>
            <person name="Juenger T.E."/>
            <person name="Schmutz J."/>
        </authorList>
    </citation>
    <scope>NUCLEOTIDE SEQUENCE</scope>
    <source>
        <strain evidence="1">AP13</strain>
    </source>
</reference>
<dbReference type="Proteomes" id="UP000823388">
    <property type="component" value="Chromosome 1K"/>
</dbReference>
<comment type="caution">
    <text evidence="1">The sequence shown here is derived from an EMBL/GenBank/DDBJ whole genome shotgun (WGS) entry which is preliminary data.</text>
</comment>
<keyword evidence="2" id="KW-1185">Reference proteome</keyword>
<organism evidence="1 2">
    <name type="scientific">Panicum virgatum</name>
    <name type="common">Blackwell switchgrass</name>
    <dbReference type="NCBI Taxonomy" id="38727"/>
    <lineage>
        <taxon>Eukaryota</taxon>
        <taxon>Viridiplantae</taxon>
        <taxon>Streptophyta</taxon>
        <taxon>Embryophyta</taxon>
        <taxon>Tracheophyta</taxon>
        <taxon>Spermatophyta</taxon>
        <taxon>Magnoliopsida</taxon>
        <taxon>Liliopsida</taxon>
        <taxon>Poales</taxon>
        <taxon>Poaceae</taxon>
        <taxon>PACMAD clade</taxon>
        <taxon>Panicoideae</taxon>
        <taxon>Panicodae</taxon>
        <taxon>Paniceae</taxon>
        <taxon>Panicinae</taxon>
        <taxon>Panicum</taxon>
        <taxon>Panicum sect. Hiantes</taxon>
    </lineage>
</organism>
<sequence length="121" mass="13119">MEIAANSFVSGSVRNRPLSKRAYALPVDAVLPACLPAKDRASARPPKSCDRFHMRAHPRAGVDSAPVPLPANKATSACARRRRQIRLLRPASWHPRGASTLQGSAWRARVPSPCAYRPTSA</sequence>
<gene>
    <name evidence="1" type="ORF">PVAP13_1KG115177</name>
</gene>